<accession>A0A9D1WPF9</accession>
<protein>
    <submittedName>
        <fullName evidence="1">Stage V sporulation protein AD</fullName>
    </submittedName>
</protein>
<comment type="caution">
    <text evidence="1">The sequence shown here is derived from an EMBL/GenBank/DDBJ whole genome shotgun (WGS) entry which is preliminary data.</text>
</comment>
<proteinExistence type="predicted"/>
<sequence length="346" mass="36869">MALRKGRHTILFETPPSLRAFAAIGSDMEAQGPLGQCFDLIERDAYFGQDSWERAESQMQERVVRRVLEKAQLPPSQVQGAFAGDLLNQCVGSTYGLRGLGVPYVGLFGACSTMAEALVAAAVFLEAGAMERAVACTSSHFCTAERQFRYPLEYGGQRPPTAQWTATAAGAALLDRGERPPFIRGAVVGAIRDLGITDAANMGAAMAPAAADTLARFFADTGLRPQQFDLVVTGDLGLVGSRLLRQLLEEEGFPLDRCHADCGLMLYDRQKQDVHAGGSGCGCSAAVLCGHLLPLLRQGTLQNLLFVATGALMSPTVVQQGESIPGIAHLVWLSHKKSGEVASCRC</sequence>
<dbReference type="AlphaFoldDB" id="A0A9D1WPF9"/>
<reference evidence="1" key="2">
    <citation type="submission" date="2021-04" db="EMBL/GenBank/DDBJ databases">
        <authorList>
            <person name="Gilroy R."/>
        </authorList>
    </citation>
    <scope>NUCLEOTIDE SEQUENCE</scope>
    <source>
        <strain evidence="1">CHK188-5543</strain>
    </source>
</reference>
<dbReference type="SUPFAM" id="SSF53901">
    <property type="entry name" value="Thiolase-like"/>
    <property type="match status" value="1"/>
</dbReference>
<dbReference type="Gene3D" id="3.40.47.40">
    <property type="entry name" value="Stage V sporulation protein AD"/>
    <property type="match status" value="1"/>
</dbReference>
<dbReference type="Pfam" id="PF07451">
    <property type="entry name" value="SpoVAD"/>
    <property type="match status" value="1"/>
</dbReference>
<dbReference type="InterPro" id="IPR038369">
    <property type="entry name" value="SpoVAD_sf"/>
</dbReference>
<dbReference type="InterPro" id="IPR016039">
    <property type="entry name" value="Thiolase-like"/>
</dbReference>
<evidence type="ECO:0000313" key="2">
    <source>
        <dbReference type="Proteomes" id="UP000886800"/>
    </source>
</evidence>
<evidence type="ECO:0000313" key="1">
    <source>
        <dbReference type="EMBL" id="HIX64824.1"/>
    </source>
</evidence>
<reference evidence="1" key="1">
    <citation type="journal article" date="2021" name="PeerJ">
        <title>Extensive microbial diversity within the chicken gut microbiome revealed by metagenomics and culture.</title>
        <authorList>
            <person name="Gilroy R."/>
            <person name="Ravi A."/>
            <person name="Getino M."/>
            <person name="Pursley I."/>
            <person name="Horton D.L."/>
            <person name="Alikhan N.F."/>
            <person name="Baker D."/>
            <person name="Gharbi K."/>
            <person name="Hall N."/>
            <person name="Watson M."/>
            <person name="Adriaenssens E.M."/>
            <person name="Foster-Nyarko E."/>
            <person name="Jarju S."/>
            <person name="Secka A."/>
            <person name="Antonio M."/>
            <person name="Oren A."/>
            <person name="Chaudhuri R.R."/>
            <person name="La Ragione R."/>
            <person name="Hildebrand F."/>
            <person name="Pallen M.J."/>
        </authorList>
    </citation>
    <scope>NUCLEOTIDE SEQUENCE</scope>
    <source>
        <strain evidence="1">CHK188-5543</strain>
    </source>
</reference>
<organism evidence="1 2">
    <name type="scientific">Candidatus Anaerotruncus excrementipullorum</name>
    <dbReference type="NCBI Taxonomy" id="2838465"/>
    <lineage>
        <taxon>Bacteria</taxon>
        <taxon>Bacillati</taxon>
        <taxon>Bacillota</taxon>
        <taxon>Clostridia</taxon>
        <taxon>Eubacteriales</taxon>
        <taxon>Oscillospiraceae</taxon>
        <taxon>Anaerotruncus</taxon>
    </lineage>
</organism>
<dbReference type="NCBIfam" id="TIGR02845">
    <property type="entry name" value="spore_V_AD"/>
    <property type="match status" value="1"/>
</dbReference>
<dbReference type="EMBL" id="DXES01000023">
    <property type="protein sequence ID" value="HIX64824.1"/>
    <property type="molecule type" value="Genomic_DNA"/>
</dbReference>
<dbReference type="InterPro" id="IPR010894">
    <property type="entry name" value="SpoVAD"/>
</dbReference>
<name>A0A9D1WPF9_9FIRM</name>
<dbReference type="GO" id="GO:0016746">
    <property type="term" value="F:acyltransferase activity"/>
    <property type="evidence" value="ECO:0007669"/>
    <property type="project" value="InterPro"/>
</dbReference>
<dbReference type="NCBIfam" id="NF006160">
    <property type="entry name" value="PRK08304.1"/>
    <property type="match status" value="1"/>
</dbReference>
<gene>
    <name evidence="1" type="primary">spoVAD</name>
    <name evidence="1" type="ORF">H9736_01095</name>
</gene>
<dbReference type="PIRSF" id="PIRSF011570">
    <property type="entry name" value="SpoVAD"/>
    <property type="match status" value="1"/>
</dbReference>
<dbReference type="Proteomes" id="UP000886800">
    <property type="component" value="Unassembled WGS sequence"/>
</dbReference>